<dbReference type="Pfam" id="PF13193">
    <property type="entry name" value="AMP-binding_C"/>
    <property type="match status" value="1"/>
</dbReference>
<dbReference type="InterPro" id="IPR011047">
    <property type="entry name" value="Quinoprotein_ADH-like_sf"/>
</dbReference>
<dbReference type="Pfam" id="PF00501">
    <property type="entry name" value="AMP-binding"/>
    <property type="match status" value="1"/>
</dbReference>
<dbReference type="Proteomes" id="UP000030748">
    <property type="component" value="Unassembled WGS sequence"/>
</dbReference>
<dbReference type="STRING" id="4155.A0A022QDB0"/>
<keyword evidence="5" id="KW-1185">Reference proteome</keyword>
<dbReference type="InterPro" id="IPR025110">
    <property type="entry name" value="AMP-bd_C"/>
</dbReference>
<evidence type="ECO:0000259" key="2">
    <source>
        <dbReference type="Pfam" id="PF13193"/>
    </source>
</evidence>
<dbReference type="Gene3D" id="1.10.1200.10">
    <property type="entry name" value="ACP-like"/>
    <property type="match status" value="1"/>
</dbReference>
<dbReference type="InterPro" id="IPR018391">
    <property type="entry name" value="PQQ_b-propeller_rpt"/>
</dbReference>
<feature type="non-terminal residue" evidence="4">
    <location>
        <position position="1"/>
    </location>
</feature>
<evidence type="ECO:0000259" key="1">
    <source>
        <dbReference type="Pfam" id="PF00501"/>
    </source>
</evidence>
<dbReference type="InterPro" id="IPR002372">
    <property type="entry name" value="PQQ_rpt_dom"/>
</dbReference>
<dbReference type="PANTHER" id="PTHR44394:SF1">
    <property type="entry name" value="BETA-ALANINE-ACTIVATING ENZYME"/>
    <property type="match status" value="1"/>
</dbReference>
<feature type="domain" description="AMP-dependent synthetase/ligase" evidence="1">
    <location>
        <begin position="5"/>
        <end position="156"/>
    </location>
</feature>
<dbReference type="SMART" id="SM00564">
    <property type="entry name" value="PQQ"/>
    <property type="match status" value="4"/>
</dbReference>
<feature type="domain" description="Pyrrolo-quinoline quinone repeat" evidence="3">
    <location>
        <begin position="465"/>
        <end position="785"/>
    </location>
</feature>
<sequence length="795" mass="88604">VLSTCTLVIPPFNQLKENIFYITEFLQGYLINRLVAVPSLIRAILPSLQSRRFRRIQYSLKLLVLSGEVLHLSLCKTLLKLLPQTSVLNLYGSTEVTGDCTYFDCKRLPLILEKEELSSVPVGLPLSNCEVVLVGEDAPLQGEIYVSGLCVAAGYFDYPYLIPLADRVQKYFKTGDFARKLSSGDFVIIGRKDRTLKVNGQRVALEEIETAFRDHPSVVDAAVLSREVDGEILLLEAHVVMEEKNEDDELLESSLRNWLLNMLPQVMIPTRILLTRSLPLTSSGKVDYMSLAASTTSDEQDRINVKEMNQDNLIQVFSDALMVEKVSVDDDFFEMGGNSISAAYATFKLGIHMKLLYTFPTPRRLQTALLSSKFSVQIDAHSGVDSNMDNYNPIKKLKVESKEQSPRDILWNPGAVVHTECTFSRCNRSTHGVQCEENYSSNAASSKIRPRDGKGFMQVQWKVDMESCVDASPLVVFKGSRVCVFIGSHSRKFVCIDGKSGVVQWETKLEGRVECSAAILDDFSQVIVGCYKGKIYFLNFSNGSVSWSFQTNGEVKSQPVIDKRRHLVWCGSYDHNLYAIDYRNYCCIYKLPCGGSIFGSPAINEMQENLYVASTSGHITALEIKTMPFKKLWKQDIGAPVFGSLSINYPNGNVICCLVDGSVVVLNPSGSVVWKVLVCSRDGSIYSFETETSNLIWKHSIGSPITSSPYVDDNSPISDRLICVCDSSGSIYVLRVDSNAIGDSEQNTENTVREFARLDLQGDIFSSPVMIGGRIFVGCRDNHVYLNSRYRSTGN</sequence>
<evidence type="ECO:0000259" key="3">
    <source>
        <dbReference type="Pfam" id="PF13570"/>
    </source>
</evidence>
<name>A0A022QDB0_ERYGU</name>
<reference evidence="4 5" key="1">
    <citation type="journal article" date="2013" name="Proc. Natl. Acad. Sci. U.S.A.">
        <title>Fine-scale variation in meiotic recombination in Mimulus inferred from population shotgun sequencing.</title>
        <authorList>
            <person name="Hellsten U."/>
            <person name="Wright K.M."/>
            <person name="Jenkins J."/>
            <person name="Shu S."/>
            <person name="Yuan Y."/>
            <person name="Wessler S.R."/>
            <person name="Schmutz J."/>
            <person name="Willis J.H."/>
            <person name="Rokhsar D.S."/>
        </authorList>
    </citation>
    <scope>NUCLEOTIDE SEQUENCE [LARGE SCALE GENOMIC DNA]</scope>
    <source>
        <strain evidence="5">cv. DUN x IM62</strain>
    </source>
</reference>
<organism evidence="4 5">
    <name type="scientific">Erythranthe guttata</name>
    <name type="common">Yellow monkey flower</name>
    <name type="synonym">Mimulus guttatus</name>
    <dbReference type="NCBI Taxonomy" id="4155"/>
    <lineage>
        <taxon>Eukaryota</taxon>
        <taxon>Viridiplantae</taxon>
        <taxon>Streptophyta</taxon>
        <taxon>Embryophyta</taxon>
        <taxon>Tracheophyta</taxon>
        <taxon>Spermatophyta</taxon>
        <taxon>Magnoliopsida</taxon>
        <taxon>eudicotyledons</taxon>
        <taxon>Gunneridae</taxon>
        <taxon>Pentapetalae</taxon>
        <taxon>asterids</taxon>
        <taxon>lamiids</taxon>
        <taxon>Lamiales</taxon>
        <taxon>Phrymaceae</taxon>
        <taxon>Erythranthe</taxon>
    </lineage>
</organism>
<evidence type="ECO:0000313" key="4">
    <source>
        <dbReference type="EMBL" id="EYU24460.1"/>
    </source>
</evidence>
<protein>
    <recommendedName>
        <fullName evidence="6">Carrier domain-containing protein</fullName>
    </recommendedName>
</protein>
<feature type="domain" description="AMP-binding enzyme C-terminal" evidence="2">
    <location>
        <begin position="207"/>
        <end position="285"/>
    </location>
</feature>
<evidence type="ECO:0008006" key="6">
    <source>
        <dbReference type="Google" id="ProtNLM"/>
    </source>
</evidence>
<dbReference type="EMBL" id="KI632122">
    <property type="protein sequence ID" value="EYU24460.1"/>
    <property type="molecule type" value="Genomic_DNA"/>
</dbReference>
<dbReference type="PANTHER" id="PTHR44394">
    <property type="entry name" value="BETA-ALANINE-ACTIVATING ENZYME"/>
    <property type="match status" value="1"/>
</dbReference>
<dbReference type="Pfam" id="PF13570">
    <property type="entry name" value="Beta-prop_ACSF4"/>
    <property type="match status" value="1"/>
</dbReference>
<gene>
    <name evidence="4" type="ORF">MIMGU_mgv1a0196452mg</name>
</gene>
<dbReference type="Gene3D" id="3.30.300.30">
    <property type="match status" value="1"/>
</dbReference>
<dbReference type="Gene3D" id="3.40.50.12780">
    <property type="entry name" value="N-terminal domain of ligase-like"/>
    <property type="match status" value="1"/>
</dbReference>
<dbReference type="InterPro" id="IPR052091">
    <property type="entry name" value="Beta-ala_Activ/Resist"/>
</dbReference>
<proteinExistence type="predicted"/>
<dbReference type="Gene3D" id="2.130.10.10">
    <property type="entry name" value="YVTN repeat-like/Quinoprotein amine dehydrogenase"/>
    <property type="match status" value="2"/>
</dbReference>
<dbReference type="InterPro" id="IPR015943">
    <property type="entry name" value="WD40/YVTN_repeat-like_dom_sf"/>
</dbReference>
<dbReference type="SUPFAM" id="SSF56801">
    <property type="entry name" value="Acetyl-CoA synthetase-like"/>
    <property type="match status" value="1"/>
</dbReference>
<dbReference type="InterPro" id="IPR000873">
    <property type="entry name" value="AMP-dep_synth/lig_dom"/>
</dbReference>
<dbReference type="eggNOG" id="KOG4649">
    <property type="taxonomic scope" value="Eukaryota"/>
</dbReference>
<evidence type="ECO:0000313" key="5">
    <source>
        <dbReference type="Proteomes" id="UP000030748"/>
    </source>
</evidence>
<dbReference type="InterPro" id="IPR036736">
    <property type="entry name" value="ACP-like_sf"/>
</dbReference>
<dbReference type="GO" id="GO:0043041">
    <property type="term" value="P:amino acid activation for nonribosomal peptide biosynthetic process"/>
    <property type="evidence" value="ECO:0000318"/>
    <property type="project" value="GO_Central"/>
</dbReference>
<dbReference type="InterPro" id="IPR045851">
    <property type="entry name" value="AMP-bd_C_sf"/>
</dbReference>
<dbReference type="SUPFAM" id="SSF47336">
    <property type="entry name" value="ACP-like"/>
    <property type="match status" value="1"/>
</dbReference>
<dbReference type="AlphaFoldDB" id="A0A022QDB0"/>
<dbReference type="SUPFAM" id="SSF50998">
    <property type="entry name" value="Quinoprotein alcohol dehydrogenase-like"/>
    <property type="match status" value="1"/>
</dbReference>
<accession>A0A022QDB0</accession>
<dbReference type="InterPro" id="IPR042099">
    <property type="entry name" value="ANL_N_sf"/>
</dbReference>
<dbReference type="eggNOG" id="KOG1178">
    <property type="taxonomic scope" value="Eukaryota"/>
</dbReference>